<dbReference type="Pfam" id="PF19567">
    <property type="entry name" value="CpsB_CapC"/>
    <property type="match status" value="1"/>
</dbReference>
<dbReference type="InterPro" id="IPR016195">
    <property type="entry name" value="Pol/histidinol_Pase-like"/>
</dbReference>
<comment type="caution">
    <text evidence="5">The sequence shown here is derived from an EMBL/GenBank/DDBJ whole genome shotgun (WGS) entry which is preliminary data.</text>
</comment>
<dbReference type="PANTHER" id="PTHR39181:SF1">
    <property type="entry name" value="TYROSINE-PROTEIN PHOSPHATASE YWQE"/>
    <property type="match status" value="1"/>
</dbReference>
<organism evidence="5 6">
    <name type="scientific">Arcicella rosea</name>
    <dbReference type="NCBI Taxonomy" id="502909"/>
    <lineage>
        <taxon>Bacteria</taxon>
        <taxon>Pseudomonadati</taxon>
        <taxon>Bacteroidota</taxon>
        <taxon>Cytophagia</taxon>
        <taxon>Cytophagales</taxon>
        <taxon>Flectobacillaceae</taxon>
        <taxon>Arcicella</taxon>
    </lineage>
</organism>
<dbReference type="Proteomes" id="UP000524404">
    <property type="component" value="Unassembled WGS sequence"/>
</dbReference>
<comment type="similarity">
    <text evidence="1">Belongs to the metallo-dependent hydrolases superfamily. CpsB/CapC family.</text>
</comment>
<comment type="catalytic activity">
    <reaction evidence="4">
        <text>O-phospho-L-tyrosyl-[protein] + H2O = L-tyrosyl-[protein] + phosphate</text>
        <dbReference type="Rhea" id="RHEA:10684"/>
        <dbReference type="Rhea" id="RHEA-COMP:10136"/>
        <dbReference type="Rhea" id="RHEA-COMP:20101"/>
        <dbReference type="ChEBI" id="CHEBI:15377"/>
        <dbReference type="ChEBI" id="CHEBI:43474"/>
        <dbReference type="ChEBI" id="CHEBI:46858"/>
        <dbReference type="ChEBI" id="CHEBI:61978"/>
        <dbReference type="EC" id="3.1.3.48"/>
    </reaction>
</comment>
<evidence type="ECO:0000256" key="1">
    <source>
        <dbReference type="ARBA" id="ARBA00005750"/>
    </source>
</evidence>
<proteinExistence type="inferred from homology"/>
<dbReference type="EC" id="3.1.3.48" evidence="2"/>
<dbReference type="GO" id="GO:0030145">
    <property type="term" value="F:manganese ion binding"/>
    <property type="evidence" value="ECO:0007669"/>
    <property type="project" value="InterPro"/>
</dbReference>
<evidence type="ECO:0000256" key="4">
    <source>
        <dbReference type="ARBA" id="ARBA00051722"/>
    </source>
</evidence>
<dbReference type="PANTHER" id="PTHR39181">
    <property type="entry name" value="TYROSINE-PROTEIN PHOSPHATASE YWQE"/>
    <property type="match status" value="1"/>
</dbReference>
<protein>
    <recommendedName>
        <fullName evidence="2">protein-tyrosine-phosphatase</fullName>
        <ecNumber evidence="2">3.1.3.48</ecNumber>
    </recommendedName>
</protein>
<dbReference type="GO" id="GO:0004725">
    <property type="term" value="F:protein tyrosine phosphatase activity"/>
    <property type="evidence" value="ECO:0007669"/>
    <property type="project" value="UniProtKB-EC"/>
</dbReference>
<dbReference type="EMBL" id="JACHKT010000005">
    <property type="protein sequence ID" value="MBB6002431.1"/>
    <property type="molecule type" value="Genomic_DNA"/>
</dbReference>
<sequence>MFSFFKKSSDNPKVTDFSFIGTDIHSHLIPGIDDGCTNIENSIICIQKLKELGFSKIITTPHIMAEVYPNTPKIIQEGLKTLKEALVEANIDIDIDVAAEYKIDEQFTELLESDNLLTFGDKYILVEFSFVAAPINLETTIFNLRTKGYRPIIAHPERYLYLSENLSKFEELKALGCHLQLNLMSLVNQYGGKANEVANKLLDMNVYDFFGTDLHRPEDLRILNKVLQSKSILSKISKLKHLNQKV</sequence>
<evidence type="ECO:0000313" key="6">
    <source>
        <dbReference type="Proteomes" id="UP000524404"/>
    </source>
</evidence>
<dbReference type="InterPro" id="IPR016667">
    <property type="entry name" value="Caps_polysacc_synth_CpsB/CapC"/>
</dbReference>
<evidence type="ECO:0000256" key="3">
    <source>
        <dbReference type="ARBA" id="ARBA00022801"/>
    </source>
</evidence>
<dbReference type="SUPFAM" id="SSF89550">
    <property type="entry name" value="PHP domain-like"/>
    <property type="match status" value="1"/>
</dbReference>
<reference evidence="5 6" key="1">
    <citation type="submission" date="2020-08" db="EMBL/GenBank/DDBJ databases">
        <title>Functional genomics of gut bacteria from endangered species of beetles.</title>
        <authorList>
            <person name="Carlos-Shanley C."/>
        </authorList>
    </citation>
    <scope>NUCLEOTIDE SEQUENCE [LARGE SCALE GENOMIC DNA]</scope>
    <source>
        <strain evidence="5 6">S00070</strain>
    </source>
</reference>
<dbReference type="RefSeq" id="WP_184131428.1">
    <property type="nucleotide sequence ID" value="NZ_JACHKT010000005.1"/>
</dbReference>
<evidence type="ECO:0000256" key="2">
    <source>
        <dbReference type="ARBA" id="ARBA00013064"/>
    </source>
</evidence>
<dbReference type="Gene3D" id="3.20.20.140">
    <property type="entry name" value="Metal-dependent hydrolases"/>
    <property type="match status" value="1"/>
</dbReference>
<name>A0A841ESK9_9BACT</name>
<keyword evidence="6" id="KW-1185">Reference proteome</keyword>
<gene>
    <name evidence="5" type="ORF">HNP25_001083</name>
</gene>
<dbReference type="AlphaFoldDB" id="A0A841ESK9"/>
<keyword evidence="3" id="KW-0378">Hydrolase</keyword>
<evidence type="ECO:0000313" key="5">
    <source>
        <dbReference type="EMBL" id="MBB6002431.1"/>
    </source>
</evidence>
<accession>A0A841ESK9</accession>